<protein>
    <submittedName>
        <fullName evidence="1">Uncharacterized protein</fullName>
    </submittedName>
</protein>
<evidence type="ECO:0000313" key="1">
    <source>
        <dbReference type="EMBL" id="KAF2604512.1"/>
    </source>
</evidence>
<dbReference type="EMBL" id="QGKY02000094">
    <property type="protein sequence ID" value="KAF2604512.1"/>
    <property type="molecule type" value="Genomic_DNA"/>
</dbReference>
<comment type="caution">
    <text evidence="1">The sequence shown here is derived from an EMBL/GenBank/DDBJ whole genome shotgun (WGS) entry which is preliminary data.</text>
</comment>
<gene>
    <name evidence="1" type="ORF">F2Q70_00026720</name>
</gene>
<dbReference type="AlphaFoldDB" id="A0A8S9LE13"/>
<name>A0A8S9LE13_BRACR</name>
<organism evidence="1">
    <name type="scientific">Brassica cretica</name>
    <name type="common">Mustard</name>
    <dbReference type="NCBI Taxonomy" id="69181"/>
    <lineage>
        <taxon>Eukaryota</taxon>
        <taxon>Viridiplantae</taxon>
        <taxon>Streptophyta</taxon>
        <taxon>Embryophyta</taxon>
        <taxon>Tracheophyta</taxon>
        <taxon>Spermatophyta</taxon>
        <taxon>Magnoliopsida</taxon>
        <taxon>eudicotyledons</taxon>
        <taxon>Gunneridae</taxon>
        <taxon>Pentapetalae</taxon>
        <taxon>rosids</taxon>
        <taxon>malvids</taxon>
        <taxon>Brassicales</taxon>
        <taxon>Brassicaceae</taxon>
        <taxon>Brassiceae</taxon>
        <taxon>Brassica</taxon>
    </lineage>
</organism>
<accession>A0A8S9LE13</accession>
<proteinExistence type="predicted"/>
<reference evidence="1" key="1">
    <citation type="submission" date="2019-12" db="EMBL/GenBank/DDBJ databases">
        <title>Genome sequencing and annotation of Brassica cretica.</title>
        <authorList>
            <person name="Studholme D.J."/>
            <person name="Sarris P.F."/>
        </authorList>
    </citation>
    <scope>NUCLEOTIDE SEQUENCE</scope>
    <source>
        <strain evidence="1">PFS-102/07</strain>
        <tissue evidence="1">Leaf</tissue>
    </source>
</reference>
<sequence length="56" mass="6216">MFRDFHASQGEILTGCDQGRIHIKSKVNPQTWVQNPFLDSPSAVTAGCSKCSFQVF</sequence>